<dbReference type="GO" id="GO:0030515">
    <property type="term" value="F:snoRNA binding"/>
    <property type="evidence" value="ECO:0007669"/>
    <property type="project" value="InterPro"/>
</dbReference>
<dbReference type="AlphaFoldDB" id="A0A8T0TUZ7"/>
<proteinExistence type="predicted"/>
<protein>
    <recommendedName>
        <fullName evidence="4">Nucleolar protein 58/56 N-terminal domain-containing protein</fullName>
    </recommendedName>
</protein>
<organism evidence="2 3">
    <name type="scientific">Panicum virgatum</name>
    <name type="common">Blackwell switchgrass</name>
    <dbReference type="NCBI Taxonomy" id="38727"/>
    <lineage>
        <taxon>Eukaryota</taxon>
        <taxon>Viridiplantae</taxon>
        <taxon>Streptophyta</taxon>
        <taxon>Embryophyta</taxon>
        <taxon>Tracheophyta</taxon>
        <taxon>Spermatophyta</taxon>
        <taxon>Magnoliopsida</taxon>
        <taxon>Liliopsida</taxon>
        <taxon>Poales</taxon>
        <taxon>Poaceae</taxon>
        <taxon>PACMAD clade</taxon>
        <taxon>Panicoideae</taxon>
        <taxon>Panicodae</taxon>
        <taxon>Paniceae</taxon>
        <taxon>Panicinae</taxon>
        <taxon>Panicum</taxon>
        <taxon>Panicum sect. Hiantes</taxon>
    </lineage>
</organism>
<dbReference type="PANTHER" id="PTHR10894:SF24">
    <property type="entry name" value="OS02G0511800 PROTEIN"/>
    <property type="match status" value="1"/>
</dbReference>
<dbReference type="GO" id="GO:0032040">
    <property type="term" value="C:small-subunit processome"/>
    <property type="evidence" value="ECO:0007669"/>
    <property type="project" value="InterPro"/>
</dbReference>
<dbReference type="InterPro" id="IPR045056">
    <property type="entry name" value="Nop56/Nop58"/>
</dbReference>
<evidence type="ECO:0000313" key="3">
    <source>
        <dbReference type="Proteomes" id="UP000823388"/>
    </source>
</evidence>
<evidence type="ECO:0000313" key="2">
    <source>
        <dbReference type="EMBL" id="KAG2613897.1"/>
    </source>
</evidence>
<name>A0A8T0TUZ7_PANVG</name>
<dbReference type="PANTHER" id="PTHR10894">
    <property type="entry name" value="NUCLEOLAR PROTEIN 5 NUCLEOLAR PROTEIN NOP5 NOP58"/>
    <property type="match status" value="1"/>
</dbReference>
<reference evidence="2" key="1">
    <citation type="submission" date="2020-05" db="EMBL/GenBank/DDBJ databases">
        <title>WGS assembly of Panicum virgatum.</title>
        <authorList>
            <person name="Lovell J.T."/>
            <person name="Jenkins J."/>
            <person name="Shu S."/>
            <person name="Juenger T.E."/>
            <person name="Schmutz J."/>
        </authorList>
    </citation>
    <scope>NUCLEOTIDE SEQUENCE</scope>
    <source>
        <strain evidence="2">AP13</strain>
    </source>
</reference>
<evidence type="ECO:0008006" key="4">
    <source>
        <dbReference type="Google" id="ProtNLM"/>
    </source>
</evidence>
<keyword evidence="3" id="KW-1185">Reference proteome</keyword>
<sequence>MARKGWKRRGRSSTPAVPKTQICTIVDELGNTGLVLLLFETPSGFAIFNIDGVQLFLPKAEENIWANYVKDYMTYRVIWLKEFKTFKDKSNAFNHTGMNSELAQMIKKWHLPGQKLAVGKQEHKSIIEQKLKISCLFNDAVMEVMWGIKHLMKSLVPQEESELPMEERLQMSYGLKTVLNRHGFSVKPEMVNERIIDTACVLYDCDLCETKHSEFLLSAGECIMEVSGIACQGWSLMKIATALKVLYDPETDIVYDDPESMLSKDELLRLKADARLYDGKLLKRTGAAVYNEIVWAREVKDDATRLLNILVHDDGHAALPQNSVPPGRGDHALTLLSLEVEKQEGRHMGMPENPPMPLGRAGSISEPAVQEVKQEMV</sequence>
<feature type="region of interest" description="Disordered" evidence="1">
    <location>
        <begin position="353"/>
        <end position="377"/>
    </location>
</feature>
<comment type="caution">
    <text evidence="2">The sequence shown here is derived from an EMBL/GenBank/DDBJ whole genome shotgun (WGS) entry which is preliminary data.</text>
</comment>
<evidence type="ECO:0000256" key="1">
    <source>
        <dbReference type="SAM" id="MobiDB-lite"/>
    </source>
</evidence>
<gene>
    <name evidence="2" type="ORF">PVAP13_4KG387300</name>
</gene>
<accession>A0A8T0TUZ7</accession>
<dbReference type="GO" id="GO:0031428">
    <property type="term" value="C:box C/D methylation guide snoRNP complex"/>
    <property type="evidence" value="ECO:0007669"/>
    <property type="project" value="InterPro"/>
</dbReference>
<dbReference type="Proteomes" id="UP000823388">
    <property type="component" value="Chromosome 4K"/>
</dbReference>
<dbReference type="EMBL" id="CM029043">
    <property type="protein sequence ID" value="KAG2613897.1"/>
    <property type="molecule type" value="Genomic_DNA"/>
</dbReference>